<dbReference type="PROSITE" id="PS51257">
    <property type="entry name" value="PROKAR_LIPOPROTEIN"/>
    <property type="match status" value="1"/>
</dbReference>
<dbReference type="Pfam" id="PF00581">
    <property type="entry name" value="Rhodanese"/>
    <property type="match status" value="2"/>
</dbReference>
<dbReference type="InterPro" id="IPR001763">
    <property type="entry name" value="Rhodanese-like_dom"/>
</dbReference>
<gene>
    <name evidence="6" type="ORF">V2H45_03750</name>
</gene>
<dbReference type="PANTHER" id="PTHR43855">
    <property type="entry name" value="THIOSULFATE SULFURTRANSFERASE"/>
    <property type="match status" value="1"/>
</dbReference>
<dbReference type="RefSeq" id="WP_330482281.1">
    <property type="nucleotide sequence ID" value="NZ_JAZBJZ010000008.1"/>
</dbReference>
<name>A0AAW9PQY1_9CYAN</name>
<dbReference type="CDD" id="cd01449">
    <property type="entry name" value="TST_Repeat_2"/>
    <property type="match status" value="1"/>
</dbReference>
<dbReference type="SUPFAM" id="SSF52821">
    <property type="entry name" value="Rhodanese/Cell cycle control phosphatase"/>
    <property type="match status" value="2"/>
</dbReference>
<feature type="signal peptide" evidence="4">
    <location>
        <begin position="1"/>
        <end position="30"/>
    </location>
</feature>
<keyword evidence="4" id="KW-0732">Signal</keyword>
<dbReference type="SMART" id="SM00450">
    <property type="entry name" value="RHOD"/>
    <property type="match status" value="2"/>
</dbReference>
<keyword evidence="7" id="KW-1185">Reference proteome</keyword>
<dbReference type="InterPro" id="IPR036873">
    <property type="entry name" value="Rhodanese-like_dom_sf"/>
</dbReference>
<comment type="catalytic activity">
    <reaction evidence="2">
        <text>thiosulfate + hydrogen cyanide = thiocyanate + sulfite + 2 H(+)</text>
        <dbReference type="Rhea" id="RHEA:16881"/>
        <dbReference type="ChEBI" id="CHEBI:15378"/>
        <dbReference type="ChEBI" id="CHEBI:17359"/>
        <dbReference type="ChEBI" id="CHEBI:18022"/>
        <dbReference type="ChEBI" id="CHEBI:18407"/>
        <dbReference type="ChEBI" id="CHEBI:33542"/>
        <dbReference type="EC" id="2.8.1.1"/>
    </reaction>
</comment>
<keyword evidence="3 6" id="KW-0808">Transferase</keyword>
<dbReference type="InterPro" id="IPR051126">
    <property type="entry name" value="Thiosulfate_sulfurtransferase"/>
</dbReference>
<evidence type="ECO:0000256" key="3">
    <source>
        <dbReference type="RuleBase" id="RU000507"/>
    </source>
</evidence>
<dbReference type="CDD" id="cd01448">
    <property type="entry name" value="TST_Repeat_1"/>
    <property type="match status" value="1"/>
</dbReference>
<evidence type="ECO:0000256" key="4">
    <source>
        <dbReference type="SAM" id="SignalP"/>
    </source>
</evidence>
<sequence length="322" mass="36001">MKRKSIWKKSSRLKPLVLLASVIACFVAIAAFNFSPLAAQNSGTKISFVPPSWVRDRSNDPNLRILDVRLNPVDYFKAHVPNAVNFADNLVRGPKKGLPVQYFEPEKLETLLEKAGVTDNTQVLIYSDGRDVLGATQIAYLLERVGLRQPVAVLDGGLTGYIEAKEKVTQEFPKYEIGNLTLKDNKSIRVNLDQVKELIGKPNVVFLDPRPPKAFRGEEGIFARDGHIPGAKNIPWVTFTYADKENPHKLKPLSDIQKILTDRKIDKSKDIIVTCTTGREATLQYVVLKHLLGYPKVRVYEGSFTEYSQSGLPVETGPERST</sequence>
<keyword evidence="1" id="KW-0677">Repeat</keyword>
<dbReference type="InterPro" id="IPR001307">
    <property type="entry name" value="Thiosulphate_STrfase_CS"/>
</dbReference>
<evidence type="ECO:0000256" key="2">
    <source>
        <dbReference type="ARBA" id="ARBA00047549"/>
    </source>
</evidence>
<dbReference type="PROSITE" id="PS00683">
    <property type="entry name" value="RHODANESE_2"/>
    <property type="match status" value="1"/>
</dbReference>
<reference evidence="6" key="1">
    <citation type="submission" date="2024-01" db="EMBL/GenBank/DDBJ databases">
        <title>Bank of Algae and Cyanobacteria of the Azores (BACA) strain genomes.</title>
        <authorList>
            <person name="Luz R."/>
            <person name="Cordeiro R."/>
            <person name="Fonseca A."/>
            <person name="Goncalves V."/>
        </authorList>
    </citation>
    <scope>NUCLEOTIDE SEQUENCE</scope>
    <source>
        <strain evidence="6">BACA0141</strain>
    </source>
</reference>
<organism evidence="6 7">
    <name type="scientific">Tumidithrix elongata BACA0141</name>
    <dbReference type="NCBI Taxonomy" id="2716417"/>
    <lineage>
        <taxon>Bacteria</taxon>
        <taxon>Bacillati</taxon>
        <taxon>Cyanobacteriota</taxon>
        <taxon>Cyanophyceae</taxon>
        <taxon>Pseudanabaenales</taxon>
        <taxon>Pseudanabaenaceae</taxon>
        <taxon>Tumidithrix</taxon>
        <taxon>Tumidithrix elongata</taxon>
    </lineage>
</organism>
<proteinExistence type="predicted"/>
<dbReference type="AlphaFoldDB" id="A0AAW9PQY1"/>
<protein>
    <recommendedName>
        <fullName evidence="3">Sulfurtransferase</fullName>
    </recommendedName>
</protein>
<dbReference type="PANTHER" id="PTHR43855:SF1">
    <property type="entry name" value="THIOSULFATE SULFURTRANSFERASE"/>
    <property type="match status" value="1"/>
</dbReference>
<evidence type="ECO:0000256" key="1">
    <source>
        <dbReference type="ARBA" id="ARBA00022737"/>
    </source>
</evidence>
<dbReference type="PROSITE" id="PS50206">
    <property type="entry name" value="RHODANESE_3"/>
    <property type="match status" value="2"/>
</dbReference>
<feature type="domain" description="Rhodanese" evidence="5">
    <location>
        <begin position="59"/>
        <end position="170"/>
    </location>
</feature>
<dbReference type="Gene3D" id="3.40.250.10">
    <property type="entry name" value="Rhodanese-like domain"/>
    <property type="match status" value="2"/>
</dbReference>
<feature type="chain" id="PRO_5043757222" description="Sulfurtransferase" evidence="4">
    <location>
        <begin position="31"/>
        <end position="322"/>
    </location>
</feature>
<accession>A0AAW9PQY1</accession>
<evidence type="ECO:0000313" key="7">
    <source>
        <dbReference type="Proteomes" id="UP001333818"/>
    </source>
</evidence>
<dbReference type="GO" id="GO:0004792">
    <property type="term" value="F:thiosulfate-cyanide sulfurtransferase activity"/>
    <property type="evidence" value="ECO:0007669"/>
    <property type="project" value="UniProtKB-EC"/>
</dbReference>
<dbReference type="EMBL" id="JAZBJZ010000008">
    <property type="protein sequence ID" value="MEE3715857.1"/>
    <property type="molecule type" value="Genomic_DNA"/>
</dbReference>
<evidence type="ECO:0000259" key="5">
    <source>
        <dbReference type="PROSITE" id="PS50206"/>
    </source>
</evidence>
<evidence type="ECO:0000313" key="6">
    <source>
        <dbReference type="EMBL" id="MEE3715857.1"/>
    </source>
</evidence>
<dbReference type="Proteomes" id="UP001333818">
    <property type="component" value="Unassembled WGS sequence"/>
</dbReference>
<feature type="domain" description="Rhodanese" evidence="5">
    <location>
        <begin position="200"/>
        <end position="316"/>
    </location>
</feature>
<comment type="caution">
    <text evidence="6">The sequence shown here is derived from an EMBL/GenBank/DDBJ whole genome shotgun (WGS) entry which is preliminary data.</text>
</comment>